<feature type="compositionally biased region" description="Polar residues" evidence="1">
    <location>
        <begin position="51"/>
        <end position="60"/>
    </location>
</feature>
<dbReference type="EMBL" id="BAAFJT010000001">
    <property type="protein sequence ID" value="GAB0178723.1"/>
    <property type="molecule type" value="Genomic_DNA"/>
</dbReference>
<feature type="region of interest" description="Disordered" evidence="1">
    <location>
        <begin position="1"/>
        <end position="81"/>
    </location>
</feature>
<keyword evidence="3" id="KW-1185">Reference proteome</keyword>
<evidence type="ECO:0000313" key="3">
    <source>
        <dbReference type="Proteomes" id="UP001623348"/>
    </source>
</evidence>
<reference evidence="2 3" key="1">
    <citation type="submission" date="2024-06" db="EMBL/GenBank/DDBJ databases">
        <title>The draft genome of Grus japonensis, version 3.</title>
        <authorList>
            <person name="Nabeshima K."/>
            <person name="Suzuki S."/>
            <person name="Onuma M."/>
        </authorList>
    </citation>
    <scope>NUCLEOTIDE SEQUENCE [LARGE SCALE GENOMIC DNA]</scope>
    <source>
        <strain evidence="2 3">451A</strain>
    </source>
</reference>
<comment type="caution">
    <text evidence="2">The sequence shown here is derived from an EMBL/GenBank/DDBJ whole genome shotgun (WGS) entry which is preliminary data.</text>
</comment>
<dbReference type="AlphaFoldDB" id="A0ABC9W0R8"/>
<protein>
    <submittedName>
        <fullName evidence="2">AN1-type zinc finger protein 5-like</fullName>
    </submittedName>
</protein>
<gene>
    <name evidence="2" type="ORF">GRJ2_000337600</name>
</gene>
<dbReference type="Proteomes" id="UP001623348">
    <property type="component" value="Unassembled WGS sequence"/>
</dbReference>
<feature type="compositionally biased region" description="Polar residues" evidence="1">
    <location>
        <begin position="1"/>
        <end position="11"/>
    </location>
</feature>
<sequence>MVKTIVKQTVPLQPMEGDGGAEIPLQPMEDPTPEQVEAPEGGCDPMGSPPWSRSSWQDMSTCGEKSPRHSRFVDRTRDPMRDPHWSSLLLDVCTL</sequence>
<evidence type="ECO:0000256" key="1">
    <source>
        <dbReference type="SAM" id="MobiDB-lite"/>
    </source>
</evidence>
<proteinExistence type="predicted"/>
<organism evidence="2 3">
    <name type="scientific">Grus japonensis</name>
    <name type="common">Japanese crane</name>
    <name type="synonym">Red-crowned crane</name>
    <dbReference type="NCBI Taxonomy" id="30415"/>
    <lineage>
        <taxon>Eukaryota</taxon>
        <taxon>Metazoa</taxon>
        <taxon>Chordata</taxon>
        <taxon>Craniata</taxon>
        <taxon>Vertebrata</taxon>
        <taxon>Euteleostomi</taxon>
        <taxon>Archelosauria</taxon>
        <taxon>Archosauria</taxon>
        <taxon>Dinosauria</taxon>
        <taxon>Saurischia</taxon>
        <taxon>Theropoda</taxon>
        <taxon>Coelurosauria</taxon>
        <taxon>Aves</taxon>
        <taxon>Neognathae</taxon>
        <taxon>Neoaves</taxon>
        <taxon>Gruiformes</taxon>
        <taxon>Gruidae</taxon>
        <taxon>Grus</taxon>
    </lineage>
</organism>
<accession>A0ABC9W0R8</accession>
<evidence type="ECO:0000313" key="2">
    <source>
        <dbReference type="EMBL" id="GAB0178723.1"/>
    </source>
</evidence>
<feature type="compositionally biased region" description="Basic and acidic residues" evidence="1">
    <location>
        <begin position="65"/>
        <end position="81"/>
    </location>
</feature>
<name>A0ABC9W0R8_GRUJA</name>